<dbReference type="AlphaFoldDB" id="A0AAW5NB72"/>
<proteinExistence type="predicted"/>
<accession>A0AAW5NB72</accession>
<organism evidence="1 2">
    <name type="scientific">Phocaeicola barnesiae</name>
    <dbReference type="NCBI Taxonomy" id="376804"/>
    <lineage>
        <taxon>Bacteria</taxon>
        <taxon>Pseudomonadati</taxon>
        <taxon>Bacteroidota</taxon>
        <taxon>Bacteroidia</taxon>
        <taxon>Bacteroidales</taxon>
        <taxon>Bacteroidaceae</taxon>
        <taxon>Phocaeicola</taxon>
    </lineage>
</organism>
<dbReference type="RefSeq" id="WP_258336117.1">
    <property type="nucleotide sequence ID" value="NZ_JANRHJ010000015.1"/>
</dbReference>
<gene>
    <name evidence="1" type="ORF">NW209_12790</name>
</gene>
<protein>
    <submittedName>
        <fullName evidence="1">Uncharacterized protein</fullName>
    </submittedName>
</protein>
<reference evidence="1 2" key="1">
    <citation type="submission" date="2022-08" db="EMBL/GenBank/DDBJ databases">
        <authorList>
            <person name="Zeman M."/>
            <person name="Kubasova T."/>
        </authorList>
    </citation>
    <scope>NUCLEOTIDE SEQUENCE [LARGE SCALE GENOMIC DNA]</scope>
    <source>
        <strain evidence="1 2">ET62</strain>
    </source>
</reference>
<evidence type="ECO:0000313" key="1">
    <source>
        <dbReference type="EMBL" id="MCR8874874.1"/>
    </source>
</evidence>
<comment type="caution">
    <text evidence="1">The sequence shown here is derived from an EMBL/GenBank/DDBJ whole genome shotgun (WGS) entry which is preliminary data.</text>
</comment>
<dbReference type="Proteomes" id="UP001204579">
    <property type="component" value="Unassembled WGS sequence"/>
</dbReference>
<sequence>MKYTIKEETLNAVLNYLVQQKYKDVAVLIQLIQTDLNYQEEDKEDKKEGED</sequence>
<name>A0AAW5NB72_9BACT</name>
<dbReference type="EMBL" id="JANRHJ010000015">
    <property type="protein sequence ID" value="MCR8874874.1"/>
    <property type="molecule type" value="Genomic_DNA"/>
</dbReference>
<keyword evidence="2" id="KW-1185">Reference proteome</keyword>
<evidence type="ECO:0000313" key="2">
    <source>
        <dbReference type="Proteomes" id="UP001204579"/>
    </source>
</evidence>